<protein>
    <submittedName>
        <fullName evidence="2">Uncharacterized protein</fullName>
    </submittedName>
</protein>
<evidence type="ECO:0000256" key="1">
    <source>
        <dbReference type="SAM" id="MobiDB-lite"/>
    </source>
</evidence>
<proteinExistence type="predicted"/>
<name>A0A0A9B036_ARUDO</name>
<feature type="region of interest" description="Disordered" evidence="1">
    <location>
        <begin position="1"/>
        <end position="32"/>
    </location>
</feature>
<evidence type="ECO:0000313" key="2">
    <source>
        <dbReference type="EMBL" id="JAD52672.1"/>
    </source>
</evidence>
<feature type="compositionally biased region" description="Basic and acidic residues" evidence="1">
    <location>
        <begin position="21"/>
        <end position="31"/>
    </location>
</feature>
<reference evidence="2" key="2">
    <citation type="journal article" date="2015" name="Data Brief">
        <title>Shoot transcriptome of the giant reed, Arundo donax.</title>
        <authorList>
            <person name="Barrero R.A."/>
            <person name="Guerrero F.D."/>
            <person name="Moolhuijzen P."/>
            <person name="Goolsby J.A."/>
            <person name="Tidwell J."/>
            <person name="Bellgard S.E."/>
            <person name="Bellgard M.I."/>
        </authorList>
    </citation>
    <scope>NUCLEOTIDE SEQUENCE</scope>
    <source>
        <tissue evidence="2">Shoot tissue taken approximately 20 cm above the soil surface</tissue>
    </source>
</reference>
<dbReference type="EMBL" id="GBRH01245223">
    <property type="protein sequence ID" value="JAD52672.1"/>
    <property type="molecule type" value="Transcribed_RNA"/>
</dbReference>
<reference evidence="2" key="1">
    <citation type="submission" date="2014-09" db="EMBL/GenBank/DDBJ databases">
        <authorList>
            <person name="Magalhaes I.L.F."/>
            <person name="Oliveira U."/>
            <person name="Santos F.R."/>
            <person name="Vidigal T.H.D.A."/>
            <person name="Brescovit A.D."/>
            <person name="Santos A.J."/>
        </authorList>
    </citation>
    <scope>NUCLEOTIDE SEQUENCE</scope>
    <source>
        <tissue evidence="2">Shoot tissue taken approximately 20 cm above the soil surface</tissue>
    </source>
</reference>
<sequence>MKEPGILKKFRKLSKPTSPKVEVHQQSDDHFYNSPHEFQNWKEQEKPHEAPFSREQSFLRITSAGHL</sequence>
<organism evidence="2">
    <name type="scientific">Arundo donax</name>
    <name type="common">Giant reed</name>
    <name type="synonym">Donax arundinaceus</name>
    <dbReference type="NCBI Taxonomy" id="35708"/>
    <lineage>
        <taxon>Eukaryota</taxon>
        <taxon>Viridiplantae</taxon>
        <taxon>Streptophyta</taxon>
        <taxon>Embryophyta</taxon>
        <taxon>Tracheophyta</taxon>
        <taxon>Spermatophyta</taxon>
        <taxon>Magnoliopsida</taxon>
        <taxon>Liliopsida</taxon>
        <taxon>Poales</taxon>
        <taxon>Poaceae</taxon>
        <taxon>PACMAD clade</taxon>
        <taxon>Arundinoideae</taxon>
        <taxon>Arundineae</taxon>
        <taxon>Arundo</taxon>
    </lineage>
</organism>
<accession>A0A0A9B036</accession>
<dbReference type="AlphaFoldDB" id="A0A0A9B036"/>